<feature type="non-terminal residue" evidence="2">
    <location>
        <position position="527"/>
    </location>
</feature>
<feature type="compositionally biased region" description="Polar residues" evidence="1">
    <location>
        <begin position="504"/>
        <end position="527"/>
    </location>
</feature>
<feature type="compositionally biased region" description="Low complexity" evidence="1">
    <location>
        <begin position="28"/>
        <end position="53"/>
    </location>
</feature>
<sequence>QSPQNMSQQGMPQQYLSQAIPQKGMFHQGILQQGMSQQGQSTQSMSPQGMSQQGHKRHSFGATLDDISQGQIHSNLGSPGSNVISSGDDVRLSQYGAYSGARPIDDSTGDPIQQSTELTPKVSDLLMTGLSKVQTEATDQLNLYSKMPQPSTHLSSLSPETSQYQPSSHLTSHFPESSKNRDAMSLPPIGEARDDVHIALYSGHTDTTYMSLPPTRTQYHTGYMGQPQVLPQAAECDTPQRLGGVGRDNMDGRTTDQSILKGHSISQYPNIDSSFVSSYSGSLSQYPVTEISTDVENTMRQTTQGRYQPREFSTDRHQRTMLSELSTITGARLSDINVTNDEFQPLQTRSKSSTPSKQPGSDHFAPLPEVSSNSTPSSKNTSDIEQFRIESQSNISLAFSESTIHSDDSQSDAGSLHNYRGECKSSTPLADKSKWLPLEPDTQMTCDTHVTSDTSRWTTLGGSSLEVTREATGISEEPDLTFVTVTSIDDHLSVMEDYDEEADTTITDQPNTPVMGQSKTPVMDQPN</sequence>
<feature type="non-terminal residue" evidence="2">
    <location>
        <position position="1"/>
    </location>
</feature>
<feature type="compositionally biased region" description="Polar residues" evidence="1">
    <location>
        <begin position="143"/>
        <end position="175"/>
    </location>
</feature>
<feature type="compositionally biased region" description="Polar residues" evidence="1">
    <location>
        <begin position="342"/>
        <end position="359"/>
    </location>
</feature>
<feature type="compositionally biased region" description="Polar residues" evidence="1">
    <location>
        <begin position="1"/>
        <end position="20"/>
    </location>
</feature>
<evidence type="ECO:0000313" key="2">
    <source>
        <dbReference type="EMBL" id="CAH1780599.1"/>
    </source>
</evidence>
<keyword evidence="3" id="KW-1185">Reference proteome</keyword>
<accession>A0A8J1UEK3</accession>
<feature type="region of interest" description="Disordered" evidence="1">
    <location>
        <begin position="1"/>
        <end position="62"/>
    </location>
</feature>
<protein>
    <submittedName>
        <fullName evidence="2">Uncharacterized protein</fullName>
    </submittedName>
</protein>
<dbReference type="AlphaFoldDB" id="A0A8J1UEK3"/>
<feature type="region of interest" description="Disordered" evidence="1">
    <location>
        <begin position="342"/>
        <end position="382"/>
    </location>
</feature>
<reference evidence="2" key="1">
    <citation type="submission" date="2022-03" db="EMBL/GenBank/DDBJ databases">
        <authorList>
            <person name="Martin C."/>
        </authorList>
    </citation>
    <scope>NUCLEOTIDE SEQUENCE</scope>
</reference>
<feature type="region of interest" description="Disordered" evidence="1">
    <location>
        <begin position="500"/>
        <end position="527"/>
    </location>
</feature>
<evidence type="ECO:0000313" key="3">
    <source>
        <dbReference type="Proteomes" id="UP000749559"/>
    </source>
</evidence>
<evidence type="ECO:0000256" key="1">
    <source>
        <dbReference type="SAM" id="MobiDB-lite"/>
    </source>
</evidence>
<feature type="compositionally biased region" description="Low complexity" evidence="1">
    <location>
        <begin position="371"/>
        <end position="381"/>
    </location>
</feature>
<dbReference type="EMBL" id="CAIIXF020000004">
    <property type="protein sequence ID" value="CAH1780599.1"/>
    <property type="molecule type" value="Genomic_DNA"/>
</dbReference>
<comment type="caution">
    <text evidence="2">The sequence shown here is derived from an EMBL/GenBank/DDBJ whole genome shotgun (WGS) entry which is preliminary data.</text>
</comment>
<gene>
    <name evidence="2" type="ORF">OFUS_LOCUS7271</name>
</gene>
<dbReference type="Proteomes" id="UP000749559">
    <property type="component" value="Unassembled WGS sequence"/>
</dbReference>
<organism evidence="2 3">
    <name type="scientific">Owenia fusiformis</name>
    <name type="common">Polychaete worm</name>
    <dbReference type="NCBI Taxonomy" id="6347"/>
    <lineage>
        <taxon>Eukaryota</taxon>
        <taxon>Metazoa</taxon>
        <taxon>Spiralia</taxon>
        <taxon>Lophotrochozoa</taxon>
        <taxon>Annelida</taxon>
        <taxon>Polychaeta</taxon>
        <taxon>Sedentaria</taxon>
        <taxon>Canalipalpata</taxon>
        <taxon>Sabellida</taxon>
        <taxon>Oweniida</taxon>
        <taxon>Oweniidae</taxon>
        <taxon>Owenia</taxon>
    </lineage>
</organism>
<proteinExistence type="predicted"/>
<name>A0A8J1UEK3_OWEFU</name>
<feature type="region of interest" description="Disordered" evidence="1">
    <location>
        <begin position="143"/>
        <end position="181"/>
    </location>
</feature>